<feature type="non-terminal residue" evidence="2">
    <location>
        <position position="1"/>
    </location>
</feature>
<evidence type="ECO:0000313" key="2">
    <source>
        <dbReference type="EMBL" id="JAP07037.1"/>
    </source>
</evidence>
<reference evidence="2" key="1">
    <citation type="submission" date="2015-12" db="EMBL/GenBank/DDBJ databases">
        <title>Gene expression during late stages of embryo sac development: a critical building block for successful pollen-pistil interactions.</title>
        <authorList>
            <person name="Liu Y."/>
            <person name="Joly V."/>
            <person name="Sabar M."/>
            <person name="Matton D.P."/>
        </authorList>
    </citation>
    <scope>NUCLEOTIDE SEQUENCE</scope>
</reference>
<evidence type="ECO:0000256" key="1">
    <source>
        <dbReference type="SAM" id="MobiDB-lite"/>
    </source>
</evidence>
<name>A0A0V0GGM0_SOLCH</name>
<organism evidence="2">
    <name type="scientific">Solanum chacoense</name>
    <name type="common">Chaco potato</name>
    <dbReference type="NCBI Taxonomy" id="4108"/>
    <lineage>
        <taxon>Eukaryota</taxon>
        <taxon>Viridiplantae</taxon>
        <taxon>Streptophyta</taxon>
        <taxon>Embryophyta</taxon>
        <taxon>Tracheophyta</taxon>
        <taxon>Spermatophyta</taxon>
        <taxon>Magnoliopsida</taxon>
        <taxon>eudicotyledons</taxon>
        <taxon>Gunneridae</taxon>
        <taxon>Pentapetalae</taxon>
        <taxon>asterids</taxon>
        <taxon>lamiids</taxon>
        <taxon>Solanales</taxon>
        <taxon>Solanaceae</taxon>
        <taxon>Solanoideae</taxon>
        <taxon>Solaneae</taxon>
        <taxon>Solanum</taxon>
    </lineage>
</organism>
<protein>
    <submittedName>
        <fullName evidence="2">Putative ovule protein</fullName>
    </submittedName>
</protein>
<dbReference type="AlphaFoldDB" id="A0A0V0GGM0"/>
<dbReference type="EMBL" id="GEDG01039643">
    <property type="protein sequence ID" value="JAP07037.1"/>
    <property type="molecule type" value="Transcribed_RNA"/>
</dbReference>
<sequence length="83" mass="8900">LENFKEFESTVSIQEEEAAKNCVVDASLIQKIAQALQPDNDGVVQLNTKAFAAHGDLQENQLSPPRPPLVHSTANGNGNGTDK</sequence>
<feature type="region of interest" description="Disordered" evidence="1">
    <location>
        <begin position="55"/>
        <end position="83"/>
    </location>
</feature>
<proteinExistence type="predicted"/>
<accession>A0A0V0GGM0</accession>